<accession>A0A835QL84</accession>
<reference evidence="1 2" key="1">
    <citation type="journal article" date="2020" name="Nat. Food">
        <title>A phased Vanilla planifolia genome enables genetic improvement of flavour and production.</title>
        <authorList>
            <person name="Hasing T."/>
            <person name="Tang H."/>
            <person name="Brym M."/>
            <person name="Khazi F."/>
            <person name="Huang T."/>
            <person name="Chambers A.H."/>
        </authorList>
    </citation>
    <scope>NUCLEOTIDE SEQUENCE [LARGE SCALE GENOMIC DNA]</scope>
    <source>
        <tissue evidence="1">Leaf</tissue>
    </source>
</reference>
<gene>
    <name evidence="1" type="ORF">HPP92_016986</name>
</gene>
<dbReference type="OrthoDB" id="771242at2759"/>
<evidence type="ECO:0000313" key="2">
    <source>
        <dbReference type="Proteomes" id="UP000639772"/>
    </source>
</evidence>
<organism evidence="1 2">
    <name type="scientific">Vanilla planifolia</name>
    <name type="common">Vanilla</name>
    <dbReference type="NCBI Taxonomy" id="51239"/>
    <lineage>
        <taxon>Eukaryota</taxon>
        <taxon>Viridiplantae</taxon>
        <taxon>Streptophyta</taxon>
        <taxon>Embryophyta</taxon>
        <taxon>Tracheophyta</taxon>
        <taxon>Spermatophyta</taxon>
        <taxon>Magnoliopsida</taxon>
        <taxon>Liliopsida</taxon>
        <taxon>Asparagales</taxon>
        <taxon>Orchidaceae</taxon>
        <taxon>Vanilloideae</taxon>
        <taxon>Vanilleae</taxon>
        <taxon>Vanilla</taxon>
    </lineage>
</organism>
<evidence type="ECO:0000313" key="1">
    <source>
        <dbReference type="EMBL" id="KAG0472440.1"/>
    </source>
</evidence>
<proteinExistence type="predicted"/>
<dbReference type="AlphaFoldDB" id="A0A835QL84"/>
<comment type="caution">
    <text evidence="1">The sequence shown here is derived from an EMBL/GenBank/DDBJ whole genome shotgun (WGS) entry which is preliminary data.</text>
</comment>
<dbReference type="Proteomes" id="UP000639772">
    <property type="component" value="Unassembled WGS sequence"/>
</dbReference>
<dbReference type="EMBL" id="JADCNM010000008">
    <property type="protein sequence ID" value="KAG0472440.1"/>
    <property type="molecule type" value="Genomic_DNA"/>
</dbReference>
<sequence length="99" mass="11118">MSEARAAEKDHSSPPLECAALQRALRECYRRMRDELQREIACRHLNRKLAECLVSTFCPDEAEAVRSLCSSAGTALKRSLCRNAQLSLSVCLESYQEAN</sequence>
<protein>
    <recommendedName>
        <fullName evidence="3">COX assembly mitochondrial protein</fullName>
    </recommendedName>
</protein>
<name>A0A835QL84_VANPL</name>
<evidence type="ECO:0008006" key="3">
    <source>
        <dbReference type="Google" id="ProtNLM"/>
    </source>
</evidence>